<sequence>MTAQILPVESGGLAQMQNSLRVSQTGCKTFATYKNHVGQSGMPSDIGNTEKPLTLTICNKYVSNMAWCSLVAVVAHTSEISVMLHAACNGAVCAPSVGVMCRRNRNSTPRRQRMVTLAGLPKGRPVSLYAGSANPVNVTALIEICTSSGDSLNLYKEAA</sequence>
<dbReference type="Proteomes" id="UP000885348">
    <property type="component" value="Unassembled WGS sequence"/>
</dbReference>
<dbReference type="Pfam" id="PF10554">
    <property type="entry name" value="Phage_ASH"/>
    <property type="match status" value="1"/>
</dbReference>
<dbReference type="InterPro" id="IPR018880">
    <property type="entry name" value="Phage_P4_Ash"/>
</dbReference>
<dbReference type="EMBL" id="RVVJ01000006">
    <property type="protein sequence ID" value="MML52959.1"/>
    <property type="molecule type" value="Genomic_DNA"/>
</dbReference>
<gene>
    <name evidence="1" type="ORF">D7N80_06525</name>
</gene>
<dbReference type="AlphaFoldDB" id="A0A3R1B2V4"/>
<reference evidence="1" key="1">
    <citation type="submission" date="2018-09" db="EMBL/GenBank/DDBJ databases">
        <authorList>
            <person name="Ashton P.M."/>
            <person name="Dallman T."/>
            <person name="Nair S."/>
            <person name="De Pinna E."/>
            <person name="Peters T."/>
            <person name="Grant K."/>
        </authorList>
    </citation>
    <scope>NUCLEOTIDE SEQUENCE [LARGE SCALE GENOMIC DNA]</scope>
    <source>
        <strain evidence="1">598938</strain>
    </source>
</reference>
<name>A0A3R1B2V4_SALET</name>
<evidence type="ECO:0000313" key="1">
    <source>
        <dbReference type="EMBL" id="MML52959.1"/>
    </source>
</evidence>
<organism evidence="1">
    <name type="scientific">Salmonella enterica I</name>
    <dbReference type="NCBI Taxonomy" id="59201"/>
    <lineage>
        <taxon>Bacteria</taxon>
        <taxon>Pseudomonadati</taxon>
        <taxon>Pseudomonadota</taxon>
        <taxon>Gammaproteobacteria</taxon>
        <taxon>Enterobacterales</taxon>
        <taxon>Enterobacteriaceae</taxon>
        <taxon>Salmonella</taxon>
    </lineage>
</organism>
<accession>A0A3R1B2V4</accession>
<evidence type="ECO:0008006" key="2">
    <source>
        <dbReference type="Google" id="ProtNLM"/>
    </source>
</evidence>
<proteinExistence type="predicted"/>
<comment type="caution">
    <text evidence="1">The sequence shown here is derived from an EMBL/GenBank/DDBJ whole genome shotgun (WGS) entry which is preliminary data.</text>
</comment>
<protein>
    <recommendedName>
        <fullName evidence="2">Ash family protein</fullName>
    </recommendedName>
</protein>